<dbReference type="Pfam" id="PF01258">
    <property type="entry name" value="zf-dskA_traR"/>
    <property type="match status" value="1"/>
</dbReference>
<keyword evidence="3" id="KW-0862">Zinc</keyword>
<comment type="caution">
    <text evidence="7">The sequence shown here is derived from an EMBL/GenBank/DDBJ whole genome shotgun (WGS) entry which is preliminary data.</text>
</comment>
<feature type="compositionally biased region" description="Basic and acidic residues" evidence="5">
    <location>
        <begin position="21"/>
        <end position="33"/>
    </location>
</feature>
<keyword evidence="2" id="KW-0863">Zinc-finger</keyword>
<keyword evidence="1" id="KW-0479">Metal-binding</keyword>
<dbReference type="SUPFAM" id="SSF109635">
    <property type="entry name" value="DnaK suppressor protein DksA, alpha-hairpin domain"/>
    <property type="match status" value="1"/>
</dbReference>
<feature type="region of interest" description="Disordered" evidence="5">
    <location>
        <begin position="21"/>
        <end position="80"/>
    </location>
</feature>
<feature type="region of interest" description="Disordered" evidence="5">
    <location>
        <begin position="117"/>
        <end position="164"/>
    </location>
</feature>
<evidence type="ECO:0000313" key="8">
    <source>
        <dbReference type="Proteomes" id="UP000315711"/>
    </source>
</evidence>
<evidence type="ECO:0000256" key="5">
    <source>
        <dbReference type="SAM" id="MobiDB-lite"/>
    </source>
</evidence>
<evidence type="ECO:0000259" key="6">
    <source>
        <dbReference type="Pfam" id="PF01258"/>
    </source>
</evidence>
<dbReference type="Proteomes" id="UP000315711">
    <property type="component" value="Unassembled WGS sequence"/>
</dbReference>
<dbReference type="PANTHER" id="PTHR33823:SF4">
    <property type="entry name" value="GENERAL STRESS PROTEIN 16O"/>
    <property type="match status" value="1"/>
</dbReference>
<feature type="domain" description="Zinc finger DksA/TraR C4-type" evidence="6">
    <location>
        <begin position="86"/>
        <end position="120"/>
    </location>
</feature>
<dbReference type="InterPro" id="IPR037187">
    <property type="entry name" value="DnaK_N"/>
</dbReference>
<evidence type="ECO:0000256" key="2">
    <source>
        <dbReference type="ARBA" id="ARBA00022771"/>
    </source>
</evidence>
<evidence type="ECO:0000256" key="3">
    <source>
        <dbReference type="ARBA" id="ARBA00022833"/>
    </source>
</evidence>
<dbReference type="PROSITE" id="PS51128">
    <property type="entry name" value="ZF_DKSA_2"/>
    <property type="match status" value="1"/>
</dbReference>
<dbReference type="InterPro" id="IPR000962">
    <property type="entry name" value="Znf_DskA_TraR"/>
</dbReference>
<feature type="compositionally biased region" description="Basic and acidic residues" evidence="5">
    <location>
        <begin position="120"/>
        <end position="136"/>
    </location>
</feature>
<accession>A0A562Q972</accession>
<name>A0A562Q972_9BACI</name>
<evidence type="ECO:0000313" key="7">
    <source>
        <dbReference type="EMBL" id="TWI53317.1"/>
    </source>
</evidence>
<keyword evidence="8" id="KW-1185">Reference proteome</keyword>
<dbReference type="Gene3D" id="1.20.120.910">
    <property type="entry name" value="DksA, coiled-coil domain"/>
    <property type="match status" value="1"/>
</dbReference>
<dbReference type="AlphaFoldDB" id="A0A562Q972"/>
<dbReference type="RefSeq" id="WP_158640070.1">
    <property type="nucleotide sequence ID" value="NZ_VLKZ01000013.1"/>
</dbReference>
<dbReference type="GO" id="GO:0008270">
    <property type="term" value="F:zinc ion binding"/>
    <property type="evidence" value="ECO:0007669"/>
    <property type="project" value="UniProtKB-KW"/>
</dbReference>
<gene>
    <name evidence="7" type="ORF">IQ10_03452</name>
</gene>
<proteinExistence type="predicted"/>
<dbReference type="EMBL" id="VLKZ01000013">
    <property type="protein sequence ID" value="TWI53317.1"/>
    <property type="molecule type" value="Genomic_DNA"/>
</dbReference>
<dbReference type="PANTHER" id="PTHR33823">
    <property type="entry name" value="RNA POLYMERASE-BINDING TRANSCRIPTION FACTOR DKSA-RELATED"/>
    <property type="match status" value="1"/>
</dbReference>
<protein>
    <submittedName>
        <fullName evidence="7">TraR/DksA family transcriptional regulator</fullName>
    </submittedName>
</protein>
<organism evidence="7 8">
    <name type="scientific">Halalkalibacter nanhaiisediminis</name>
    <dbReference type="NCBI Taxonomy" id="688079"/>
    <lineage>
        <taxon>Bacteria</taxon>
        <taxon>Bacillati</taxon>
        <taxon>Bacillota</taxon>
        <taxon>Bacilli</taxon>
        <taxon>Bacillales</taxon>
        <taxon>Bacillaceae</taxon>
        <taxon>Halalkalibacter</taxon>
    </lineage>
</organism>
<dbReference type="SUPFAM" id="SSF57716">
    <property type="entry name" value="Glucocorticoid receptor-like (DNA-binding domain)"/>
    <property type="match status" value="1"/>
</dbReference>
<feature type="compositionally biased region" description="Polar residues" evidence="5">
    <location>
        <begin position="34"/>
        <end position="45"/>
    </location>
</feature>
<reference evidence="7 8" key="1">
    <citation type="journal article" date="2015" name="Stand. Genomic Sci.">
        <title>Genomic Encyclopedia of Bacterial and Archaeal Type Strains, Phase III: the genomes of soil and plant-associated and newly described type strains.</title>
        <authorList>
            <person name="Whitman W.B."/>
            <person name="Woyke T."/>
            <person name="Klenk H.P."/>
            <person name="Zhou Y."/>
            <person name="Lilburn T.G."/>
            <person name="Beck B.J."/>
            <person name="De Vos P."/>
            <person name="Vandamme P."/>
            <person name="Eisen J.A."/>
            <person name="Garrity G."/>
            <person name="Hugenholtz P."/>
            <person name="Kyrpides N.C."/>
        </authorList>
    </citation>
    <scope>NUCLEOTIDE SEQUENCE [LARGE SCALE GENOMIC DNA]</scope>
    <source>
        <strain evidence="7 8">CGMCC 1.10116</strain>
    </source>
</reference>
<evidence type="ECO:0000256" key="1">
    <source>
        <dbReference type="ARBA" id="ARBA00022723"/>
    </source>
</evidence>
<evidence type="ECO:0000256" key="4">
    <source>
        <dbReference type="PROSITE-ProRule" id="PRU00510"/>
    </source>
</evidence>
<dbReference type="OrthoDB" id="9811543at2"/>
<sequence>MALKNEQLHTLKDTLLTMKKGLEKKKASEHGTTSDDNQSELSSGIDNHPAEEASNYEEQMKQQTFKQADQERLNEINDSLEQIEKGEYGICVDTGDEISFERLEAVPYAKRTVEAQQAFEENHLSDQTNEQEHEDTISSLADSDTVRHKHTNTTTRLQEEQDAF</sequence>
<feature type="zinc finger region" description="dksA C4-type" evidence="4">
    <location>
        <begin position="91"/>
        <end position="115"/>
    </location>
</feature>